<evidence type="ECO:0000256" key="2">
    <source>
        <dbReference type="HAMAP-Rule" id="MF_00048"/>
    </source>
</evidence>
<dbReference type="RefSeq" id="WP_021866740.1">
    <property type="nucleotide sequence ID" value="NZ_JACOPD010000005.1"/>
</dbReference>
<dbReference type="NCBIfam" id="NF009150">
    <property type="entry name" value="PRK12497.1-3"/>
    <property type="match status" value="1"/>
</dbReference>
<comment type="similarity">
    <text evidence="1 2">Belongs to the UPF0102 family.</text>
</comment>
<dbReference type="Pfam" id="PF02021">
    <property type="entry name" value="UPF0102"/>
    <property type="match status" value="1"/>
</dbReference>
<protein>
    <recommendedName>
        <fullName evidence="2">UPF0102 protein H8S01_08445</fullName>
    </recommendedName>
</protein>
<keyword evidence="4" id="KW-1185">Reference proteome</keyword>
<name>A0ABR7G0M2_9FIRM</name>
<dbReference type="InterPro" id="IPR011856">
    <property type="entry name" value="tRNA_endonuc-like_dom_sf"/>
</dbReference>
<dbReference type="PANTHER" id="PTHR34039:SF1">
    <property type="entry name" value="UPF0102 PROTEIN YRAN"/>
    <property type="match status" value="1"/>
</dbReference>
<evidence type="ECO:0000256" key="1">
    <source>
        <dbReference type="ARBA" id="ARBA00006738"/>
    </source>
</evidence>
<comment type="caution">
    <text evidence="3">The sequence shown here is derived from an EMBL/GenBank/DDBJ whole genome shotgun (WGS) entry which is preliminary data.</text>
</comment>
<dbReference type="HAMAP" id="MF_00048">
    <property type="entry name" value="UPF0102"/>
    <property type="match status" value="1"/>
</dbReference>
<dbReference type="SUPFAM" id="SSF52980">
    <property type="entry name" value="Restriction endonuclease-like"/>
    <property type="match status" value="1"/>
</dbReference>
<dbReference type="EMBL" id="JACOPD010000005">
    <property type="protein sequence ID" value="MBC5680987.1"/>
    <property type="molecule type" value="Genomic_DNA"/>
</dbReference>
<dbReference type="PANTHER" id="PTHR34039">
    <property type="entry name" value="UPF0102 PROTEIN YRAN"/>
    <property type="match status" value="1"/>
</dbReference>
<dbReference type="Gene3D" id="3.40.1350.10">
    <property type="match status" value="1"/>
</dbReference>
<dbReference type="InterPro" id="IPR003509">
    <property type="entry name" value="UPF0102_YraN-like"/>
</dbReference>
<dbReference type="Proteomes" id="UP000628463">
    <property type="component" value="Unassembled WGS sequence"/>
</dbReference>
<accession>A0ABR7G0M2</accession>
<sequence>MSINNRKLGSKWEHAAADYLKKSGYEILETNFRCRIGEIDIIAKAEDTLCFIEVKYRKTSRYGFAASAVTQAKQQIIRRVAQYYLYTHNIADTQCRFDVVAFDAGNPQIIKNAF</sequence>
<dbReference type="CDD" id="cd20736">
    <property type="entry name" value="PoNe_Nuclease"/>
    <property type="match status" value="1"/>
</dbReference>
<evidence type="ECO:0000313" key="3">
    <source>
        <dbReference type="EMBL" id="MBC5680987.1"/>
    </source>
</evidence>
<dbReference type="InterPro" id="IPR011335">
    <property type="entry name" value="Restrct_endonuc-II-like"/>
</dbReference>
<reference evidence="3 4" key="1">
    <citation type="submission" date="2020-08" db="EMBL/GenBank/DDBJ databases">
        <title>Genome public.</title>
        <authorList>
            <person name="Liu C."/>
            <person name="Sun Q."/>
        </authorList>
    </citation>
    <scope>NUCLEOTIDE SEQUENCE [LARGE SCALE GENOMIC DNA]</scope>
    <source>
        <strain evidence="3 4">NSJ-43</strain>
    </source>
</reference>
<gene>
    <name evidence="3" type="ORF">H8S01_08445</name>
</gene>
<evidence type="ECO:0000313" key="4">
    <source>
        <dbReference type="Proteomes" id="UP000628463"/>
    </source>
</evidence>
<proteinExistence type="inferred from homology"/>
<dbReference type="NCBIfam" id="TIGR00252">
    <property type="entry name" value="YraN family protein"/>
    <property type="match status" value="1"/>
</dbReference>
<organism evidence="3 4">
    <name type="scientific">Lachnospira hominis</name>
    <name type="common">ex Liu et al. 2021</name>
    <dbReference type="NCBI Taxonomy" id="2763051"/>
    <lineage>
        <taxon>Bacteria</taxon>
        <taxon>Bacillati</taxon>
        <taxon>Bacillota</taxon>
        <taxon>Clostridia</taxon>
        <taxon>Lachnospirales</taxon>
        <taxon>Lachnospiraceae</taxon>
        <taxon>Lachnospira</taxon>
    </lineage>
</organism>